<reference evidence="1 2" key="2">
    <citation type="journal article" date="2010" name="Proc. Natl. Acad. Sci. U.S.A.">
        <title>Enigmatic, ultrasmall, uncultivated Archaea.</title>
        <authorList>
            <person name="Baker B.J."/>
            <person name="Comolli L.R."/>
            <person name="Dick G.J."/>
            <person name="Hauser L.J."/>
            <person name="Hyatt D."/>
            <person name="Dill B.D."/>
            <person name="Land M.L."/>
            <person name="Verberkmoes N.C."/>
            <person name="Hettich R.L."/>
            <person name="Banfield J.F."/>
        </authorList>
    </citation>
    <scope>NUCLEOTIDE SEQUENCE [LARGE SCALE GENOMIC DNA]</scope>
    <source>
        <strain evidence="1">ARMAN-2</strain>
    </source>
</reference>
<dbReference type="EMBL" id="GG697241">
    <property type="protein sequence ID" value="EET89784.1"/>
    <property type="molecule type" value="Genomic_DNA"/>
</dbReference>
<organism evidence="1 2">
    <name type="scientific">Candidatus Micrarchaeum acidiphilum ARMAN-2</name>
    <dbReference type="NCBI Taxonomy" id="425595"/>
    <lineage>
        <taxon>Archaea</taxon>
        <taxon>Candidatus Micrarchaeota</taxon>
        <taxon>Candidatus Micrarchaeia</taxon>
        <taxon>Candidatus Micrarchaeales</taxon>
        <taxon>Candidatus Micrarchaeaceae</taxon>
        <taxon>Candidatus Micrarchaeum</taxon>
    </lineage>
</organism>
<reference evidence="1 2" key="1">
    <citation type="journal article" date="2009" name="Genome Biol.">
        <title>Community-wide analysis of microbial genome sequence signatures.</title>
        <authorList>
            <person name="Dick G.J."/>
            <person name="Andersson A.F."/>
            <person name="Baker B.J."/>
            <person name="Simmons S.L."/>
            <person name="Thomas B.C."/>
            <person name="Yelton A.P."/>
            <person name="Banfield J.F."/>
        </authorList>
    </citation>
    <scope>NUCLEOTIDE SEQUENCE [LARGE SCALE GENOMIC DNA]</scope>
    <source>
        <strain evidence="1">ARMAN-2</strain>
    </source>
</reference>
<name>C7DIL0_MICA2</name>
<evidence type="ECO:0000313" key="1">
    <source>
        <dbReference type="EMBL" id="EET89784.1"/>
    </source>
</evidence>
<protein>
    <submittedName>
        <fullName evidence="1">Uncharacterized protein</fullName>
    </submittedName>
</protein>
<dbReference type="Proteomes" id="UP000332487">
    <property type="component" value="Unassembled WGS sequence"/>
</dbReference>
<accession>C7DIL0</accession>
<proteinExistence type="predicted"/>
<gene>
    <name evidence="1" type="ORF">UNLARM2_0898</name>
</gene>
<sequence>MEDGFGVEIGIEPEKLKAYRNNEINMSIAITSGDIKSSYWCECDVEVKPPLSLASDRELSTGRTRMGIIGPNGRIAKPIHVYTRPNNFPAEYELGVTAYIYDSEGTIAKRIDKKSTVICEE</sequence>
<dbReference type="AlphaFoldDB" id="C7DIL0"/>
<evidence type="ECO:0000313" key="2">
    <source>
        <dbReference type="Proteomes" id="UP000332487"/>
    </source>
</evidence>
<keyword evidence="2" id="KW-1185">Reference proteome</keyword>